<evidence type="ECO:0000256" key="4">
    <source>
        <dbReference type="ARBA" id="ARBA00022475"/>
    </source>
</evidence>
<keyword evidence="4 16" id="KW-1003">Cell membrane</keyword>
<evidence type="ECO:0000256" key="7">
    <source>
        <dbReference type="ARBA" id="ARBA00022692"/>
    </source>
</evidence>
<keyword evidence="7 16" id="KW-0812">Transmembrane</keyword>
<evidence type="ECO:0000256" key="17">
    <source>
        <dbReference type="RuleBase" id="RU003848"/>
    </source>
</evidence>
<proteinExistence type="inferred from homology"/>
<comment type="subcellular location">
    <subcellularLocation>
        <location evidence="1">Cell inner membrane</location>
        <topology evidence="1">Single-pass membrane protein</topology>
    </subcellularLocation>
    <subcellularLocation>
        <location evidence="16">Cell membrane</location>
        <topology evidence="16">Single-pass membrane protein</topology>
    </subcellularLocation>
</comment>
<evidence type="ECO:0000256" key="3">
    <source>
        <dbReference type="ARBA" id="ARBA00022448"/>
    </source>
</evidence>
<dbReference type="GO" id="GO:0005886">
    <property type="term" value="C:plasma membrane"/>
    <property type="evidence" value="ECO:0007669"/>
    <property type="project" value="UniProtKB-SubCell"/>
</dbReference>
<dbReference type="AlphaFoldDB" id="A0A1H1SUE5"/>
<evidence type="ECO:0000313" key="20">
    <source>
        <dbReference type="Proteomes" id="UP000243904"/>
    </source>
</evidence>
<comment type="function">
    <text evidence="14">Component of the F(0) channel, it forms part of the peripheral stalk, linking F(1) to F(0). The b'-subunit is a diverged and duplicated form of b found in plants and photosynthetic bacteria.</text>
</comment>
<dbReference type="PANTHER" id="PTHR33445">
    <property type="entry name" value="ATP SYNTHASE SUBUNIT B', CHLOROPLASTIC"/>
    <property type="match status" value="1"/>
</dbReference>
<evidence type="ECO:0000313" key="19">
    <source>
        <dbReference type="EMBL" id="SDS51657.1"/>
    </source>
</evidence>
<keyword evidence="10 16" id="KW-0406">Ion transport</keyword>
<evidence type="ECO:0000256" key="13">
    <source>
        <dbReference type="ARBA" id="ARBA00025198"/>
    </source>
</evidence>
<evidence type="ECO:0000256" key="11">
    <source>
        <dbReference type="ARBA" id="ARBA00023136"/>
    </source>
</evidence>
<dbReference type="Pfam" id="PF00430">
    <property type="entry name" value="ATP-synt_B"/>
    <property type="match status" value="1"/>
</dbReference>
<keyword evidence="8 16" id="KW-0375">Hydrogen ion transport</keyword>
<dbReference type="Proteomes" id="UP000243904">
    <property type="component" value="Chromosome I"/>
</dbReference>
<evidence type="ECO:0000256" key="5">
    <source>
        <dbReference type="ARBA" id="ARBA00022519"/>
    </source>
</evidence>
<feature type="transmembrane region" description="Helical" evidence="16">
    <location>
        <begin position="6"/>
        <end position="27"/>
    </location>
</feature>
<keyword evidence="3 16" id="KW-0813">Transport</keyword>
<evidence type="ECO:0000256" key="2">
    <source>
        <dbReference type="ARBA" id="ARBA00005513"/>
    </source>
</evidence>
<comment type="similarity">
    <text evidence="2 16 17">Belongs to the ATPase B chain family.</text>
</comment>
<dbReference type="InterPro" id="IPR050059">
    <property type="entry name" value="ATP_synthase_B_chain"/>
</dbReference>
<reference evidence="20" key="1">
    <citation type="submission" date="2016-10" db="EMBL/GenBank/DDBJ databases">
        <authorList>
            <person name="Varghese N."/>
            <person name="Submissions S."/>
        </authorList>
    </citation>
    <scope>NUCLEOTIDE SEQUENCE [LARGE SCALE GENOMIC DNA]</scope>
    <source>
        <strain evidence="20">GAS369</strain>
    </source>
</reference>
<gene>
    <name evidence="16" type="primary">atpF</name>
    <name evidence="19" type="ORF">SAMN05444158_2297</name>
</gene>
<evidence type="ECO:0000256" key="6">
    <source>
        <dbReference type="ARBA" id="ARBA00022547"/>
    </source>
</evidence>
<keyword evidence="12 16" id="KW-0066">ATP synthesis</keyword>
<accession>A0A1H1SUE5</accession>
<dbReference type="HAMAP" id="MF_01398">
    <property type="entry name" value="ATP_synth_b_bprime"/>
    <property type="match status" value="1"/>
</dbReference>
<dbReference type="PANTHER" id="PTHR33445:SF2">
    <property type="entry name" value="ATP SYNTHASE SUBUNIT B', CHLOROPLASTIC"/>
    <property type="match status" value="1"/>
</dbReference>
<evidence type="ECO:0000256" key="8">
    <source>
        <dbReference type="ARBA" id="ARBA00022781"/>
    </source>
</evidence>
<keyword evidence="11 16" id="KW-0472">Membrane</keyword>
<comment type="subunit">
    <text evidence="15 16">F-type ATPases have 2 components, F(1) - the catalytic core - and F(0) - the membrane proton channel. F(1) has five subunits: alpha(3), beta(3), gamma(1), delta(1), epsilon(1). F(0) has three main subunits: a(1), b(2) and c(10-14). The alpha and beta chains form an alternating ring which encloses part of the gamma chain. F(1) is attached to F(0) by a central stalk formed by the gamma and epsilon chains, while a peripheral stalk is formed by the delta and b chains.</text>
</comment>
<name>A0A1H1SUE5_9BRAD</name>
<evidence type="ECO:0000256" key="1">
    <source>
        <dbReference type="ARBA" id="ARBA00004377"/>
    </source>
</evidence>
<organism evidence="19 20">
    <name type="scientific">Bradyrhizobium canariense</name>
    <dbReference type="NCBI Taxonomy" id="255045"/>
    <lineage>
        <taxon>Bacteria</taxon>
        <taxon>Pseudomonadati</taxon>
        <taxon>Pseudomonadota</taxon>
        <taxon>Alphaproteobacteria</taxon>
        <taxon>Hyphomicrobiales</taxon>
        <taxon>Nitrobacteraceae</taxon>
        <taxon>Bradyrhizobium</taxon>
    </lineage>
</organism>
<evidence type="ECO:0000256" key="16">
    <source>
        <dbReference type="HAMAP-Rule" id="MF_01398"/>
    </source>
</evidence>
<sequence>MTIDWWTLGLQTINVLVLVWLLGHFFWRPVAAMIEQRRAAVQKTLADAEAKRAQATAALADIERTRTGFAREREAILKAAQENAEQARNARLTDTAKEAAALEDAAKTRIAKEQEDAEKAWTARSSHLAVDIARRLAGRLDGPSVRTAFLGWLLKEIGRLPDATRQAATEDGILLQAVSATPLEVSEQEHCRQAIADAFGAKPQITFTADPTLIAGLELHGPDFIVANSWRADLNQILTDLAHDNRS</sequence>
<keyword evidence="9 16" id="KW-1133">Transmembrane helix</keyword>
<dbReference type="InterPro" id="IPR002146">
    <property type="entry name" value="ATP_synth_b/b'su_bac/chlpt"/>
</dbReference>
<comment type="function">
    <text evidence="13 16">F(1)F(0) ATP synthase produces ATP from ADP in the presence of a proton or sodium gradient. F-type ATPases consist of two structural domains, F(1) containing the extramembraneous catalytic core and F(0) containing the membrane proton channel, linked together by a central stalk and a peripheral stalk. During catalysis, ATP synthesis in the catalytic domain of F(1) is coupled via a rotary mechanism of the central stalk subunits to proton translocation.</text>
</comment>
<keyword evidence="6 16" id="KW-0138">CF(0)</keyword>
<dbReference type="GO" id="GO:0046961">
    <property type="term" value="F:proton-transporting ATPase activity, rotational mechanism"/>
    <property type="evidence" value="ECO:0007669"/>
    <property type="project" value="TreeGrafter"/>
</dbReference>
<keyword evidence="5" id="KW-0997">Cell inner membrane</keyword>
<dbReference type="EMBL" id="LT629750">
    <property type="protein sequence ID" value="SDS51657.1"/>
    <property type="molecule type" value="Genomic_DNA"/>
</dbReference>
<dbReference type="GO" id="GO:0045259">
    <property type="term" value="C:proton-transporting ATP synthase complex"/>
    <property type="evidence" value="ECO:0007669"/>
    <property type="project" value="UniProtKB-KW"/>
</dbReference>
<feature type="coiled-coil region" evidence="18">
    <location>
        <begin position="31"/>
        <end position="90"/>
    </location>
</feature>
<dbReference type="RefSeq" id="WP_146687306.1">
    <property type="nucleotide sequence ID" value="NZ_LT629750.1"/>
</dbReference>
<evidence type="ECO:0000256" key="10">
    <source>
        <dbReference type="ARBA" id="ARBA00023065"/>
    </source>
</evidence>
<evidence type="ECO:0000256" key="12">
    <source>
        <dbReference type="ARBA" id="ARBA00023310"/>
    </source>
</evidence>
<keyword evidence="18" id="KW-0175">Coiled coil</keyword>
<dbReference type="CDD" id="cd06503">
    <property type="entry name" value="ATP-synt_Fo_b"/>
    <property type="match status" value="1"/>
</dbReference>
<evidence type="ECO:0000256" key="18">
    <source>
        <dbReference type="SAM" id="Coils"/>
    </source>
</evidence>
<protein>
    <recommendedName>
        <fullName evidence="16">ATP synthase subunit b</fullName>
    </recommendedName>
    <alternativeName>
        <fullName evidence="16">ATP synthase F(0) sector subunit b</fullName>
    </alternativeName>
    <alternativeName>
        <fullName evidence="16">ATPase subunit I</fullName>
    </alternativeName>
    <alternativeName>
        <fullName evidence="16">F-type ATPase subunit b</fullName>
        <shortName evidence="16">F-ATPase subunit b</shortName>
    </alternativeName>
</protein>
<dbReference type="GO" id="GO:0046933">
    <property type="term" value="F:proton-transporting ATP synthase activity, rotational mechanism"/>
    <property type="evidence" value="ECO:0007669"/>
    <property type="project" value="UniProtKB-UniRule"/>
</dbReference>
<evidence type="ECO:0000256" key="14">
    <source>
        <dbReference type="ARBA" id="ARBA00025614"/>
    </source>
</evidence>
<evidence type="ECO:0000256" key="9">
    <source>
        <dbReference type="ARBA" id="ARBA00022989"/>
    </source>
</evidence>
<keyword evidence="20" id="KW-1185">Reference proteome</keyword>
<evidence type="ECO:0000256" key="15">
    <source>
        <dbReference type="ARBA" id="ARBA00025830"/>
    </source>
</evidence>